<gene>
    <name evidence="3" type="ORF">MUCCIDRAFT_109688</name>
</gene>
<evidence type="ECO:0000256" key="2">
    <source>
        <dbReference type="SAM" id="Phobius"/>
    </source>
</evidence>
<dbReference type="OrthoDB" id="10344424at2759"/>
<dbReference type="AlphaFoldDB" id="A0A162T987"/>
<keyword evidence="4" id="KW-1185">Reference proteome</keyword>
<feature type="transmembrane region" description="Helical" evidence="2">
    <location>
        <begin position="20"/>
        <end position="38"/>
    </location>
</feature>
<evidence type="ECO:0000313" key="3">
    <source>
        <dbReference type="EMBL" id="OAD02842.1"/>
    </source>
</evidence>
<evidence type="ECO:0000313" key="4">
    <source>
        <dbReference type="Proteomes" id="UP000077051"/>
    </source>
</evidence>
<dbReference type="Proteomes" id="UP000077051">
    <property type="component" value="Unassembled WGS sequence"/>
</dbReference>
<organism evidence="3 4">
    <name type="scientific">Mucor lusitanicus CBS 277.49</name>
    <dbReference type="NCBI Taxonomy" id="747725"/>
    <lineage>
        <taxon>Eukaryota</taxon>
        <taxon>Fungi</taxon>
        <taxon>Fungi incertae sedis</taxon>
        <taxon>Mucoromycota</taxon>
        <taxon>Mucoromycotina</taxon>
        <taxon>Mucoromycetes</taxon>
        <taxon>Mucorales</taxon>
        <taxon>Mucorineae</taxon>
        <taxon>Mucoraceae</taxon>
        <taxon>Mucor</taxon>
    </lineage>
</organism>
<comment type="caution">
    <text evidence="3">The sequence shown here is derived from an EMBL/GenBank/DDBJ whole genome shotgun (WGS) entry which is preliminary data.</text>
</comment>
<protein>
    <submittedName>
        <fullName evidence="3">Uncharacterized protein</fullName>
    </submittedName>
</protein>
<feature type="region of interest" description="Disordered" evidence="1">
    <location>
        <begin position="82"/>
        <end position="121"/>
    </location>
</feature>
<reference evidence="3 4" key="1">
    <citation type="submission" date="2015-06" db="EMBL/GenBank/DDBJ databases">
        <title>Expansion of signal transduction pathways in fungi by whole-genome duplication.</title>
        <authorList>
            <consortium name="DOE Joint Genome Institute"/>
            <person name="Corrochano L.M."/>
            <person name="Kuo A."/>
            <person name="Marcet-Houben M."/>
            <person name="Polaino S."/>
            <person name="Salamov A."/>
            <person name="Villalobos J.M."/>
            <person name="Alvarez M.I."/>
            <person name="Avalos J."/>
            <person name="Benito E.P."/>
            <person name="Benoit I."/>
            <person name="Burger G."/>
            <person name="Camino L.P."/>
            <person name="Canovas D."/>
            <person name="Cerda-Olmedo E."/>
            <person name="Cheng J.-F."/>
            <person name="Dominguez A."/>
            <person name="Elias M."/>
            <person name="Eslava A.P."/>
            <person name="Glaser F."/>
            <person name="Grimwood J."/>
            <person name="Gutierrez G."/>
            <person name="Heitman J."/>
            <person name="Henrissat B."/>
            <person name="Iturriaga E.A."/>
            <person name="Lang B.F."/>
            <person name="Lavin J.L."/>
            <person name="Lee S."/>
            <person name="Li W."/>
            <person name="Lindquist E."/>
            <person name="Lopez-Garcia S."/>
            <person name="Luque E.M."/>
            <person name="Marcos A.T."/>
            <person name="Martin J."/>
            <person name="Mccluskey K."/>
            <person name="Medina H.R."/>
            <person name="Miralles-Duran A."/>
            <person name="Miyazaki A."/>
            <person name="Munoz-Torres E."/>
            <person name="Oguiza J.A."/>
            <person name="Ohm R."/>
            <person name="Olmedo M."/>
            <person name="Orejas M."/>
            <person name="Ortiz-Castellanos L."/>
            <person name="Pisabarro A.G."/>
            <person name="Rodriguez-Romero J."/>
            <person name="Ruiz-Herrera J."/>
            <person name="Ruiz-Vazquez R."/>
            <person name="Sanz C."/>
            <person name="Schackwitz W."/>
            <person name="Schmutz J."/>
            <person name="Shahriari M."/>
            <person name="Shelest E."/>
            <person name="Silva-Franco F."/>
            <person name="Soanes D."/>
            <person name="Syed K."/>
            <person name="Tagua V.G."/>
            <person name="Talbot N.J."/>
            <person name="Thon M."/>
            <person name="De Vries R.P."/>
            <person name="Wiebenga A."/>
            <person name="Yadav J.S."/>
            <person name="Braun E.L."/>
            <person name="Baker S."/>
            <person name="Garre V."/>
            <person name="Horwitz B."/>
            <person name="Torres-Martinez S."/>
            <person name="Idnurm A."/>
            <person name="Herrera-Estrella A."/>
            <person name="Gabaldon T."/>
            <person name="Grigoriev I.V."/>
        </authorList>
    </citation>
    <scope>NUCLEOTIDE SEQUENCE [LARGE SCALE GENOMIC DNA]</scope>
    <source>
        <strain evidence="3 4">CBS 277.49</strain>
    </source>
</reference>
<keyword evidence="2" id="KW-1133">Transmembrane helix</keyword>
<dbReference type="EMBL" id="AMYB01000004">
    <property type="protein sequence ID" value="OAD02842.1"/>
    <property type="molecule type" value="Genomic_DNA"/>
</dbReference>
<proteinExistence type="predicted"/>
<keyword evidence="2" id="KW-0812">Transmembrane</keyword>
<evidence type="ECO:0000256" key="1">
    <source>
        <dbReference type="SAM" id="MobiDB-lite"/>
    </source>
</evidence>
<sequence>MNTTLEQDTTAYDENSPKLQWLILLIPALGAFVAYSLIRMHKRKKAQQLLLAQESQHLPRHHPITVPYPAFFRQRLYLAEQDQRERRRQRRLQQHDAPPPPPAYSPSSSTLPKYDEITEPT</sequence>
<keyword evidence="2" id="KW-0472">Membrane</keyword>
<accession>A0A162T987</accession>
<name>A0A162T987_MUCCL</name>
<dbReference type="VEuPathDB" id="FungiDB:MUCCIDRAFT_109688"/>